<dbReference type="RefSeq" id="WP_059035515.1">
    <property type="nucleotide sequence ID" value="NZ_JAADZU010000056.1"/>
</dbReference>
<name>A0A7K3LS68_9ACTN</name>
<gene>
    <name evidence="2" type="ORF">GYA93_16040</name>
</gene>
<accession>A0A7K3LS68</accession>
<comment type="caution">
    <text evidence="2">The sequence shown here is derived from an EMBL/GenBank/DDBJ whole genome shotgun (WGS) entry which is preliminary data.</text>
</comment>
<evidence type="ECO:0000256" key="1">
    <source>
        <dbReference type="SAM" id="MobiDB-lite"/>
    </source>
</evidence>
<proteinExistence type="predicted"/>
<sequence length="357" mass="38175">MELSPVIASFVADSVCEKLAADMLDGEEVLALVSVISSQPVTLMTAITTHRILGVQPYALDSRQQVPICAEGEKITGVRITPTTGIDHLIIETAEGEIDFGIVSHPDDMKVARKHIEQFRRFTAPSISSMVGEAPTPTVPASGPRSSKLSFVKPTPTDTMSRSTPPLQSPGLTQADAQTWCAAIAPDLSPGESIRELVRVTRYKPTTTGTAFTNRRIIGFAHMGKTTEERVLLEVVADDIRSVDFPIRAGLLSLCVTTDDGQLNFGTFDPQSVDFIKRAIHRLRNGDDDPPAATAAVVESRQPDSIPAGSDVDEDPDPDAVGGLAGELAMLADLYQRGLLDADEFKSAKAATIAKLS</sequence>
<organism evidence="2 3">
    <name type="scientific">Gordonia desulfuricans</name>
    <dbReference type="NCBI Taxonomy" id="89051"/>
    <lineage>
        <taxon>Bacteria</taxon>
        <taxon>Bacillati</taxon>
        <taxon>Actinomycetota</taxon>
        <taxon>Actinomycetes</taxon>
        <taxon>Mycobacteriales</taxon>
        <taxon>Gordoniaceae</taxon>
        <taxon>Gordonia</taxon>
    </lineage>
</organism>
<dbReference type="EMBL" id="JAADZU010000056">
    <property type="protein sequence ID" value="NDK91080.1"/>
    <property type="molecule type" value="Genomic_DNA"/>
</dbReference>
<feature type="region of interest" description="Disordered" evidence="1">
    <location>
        <begin position="298"/>
        <end position="320"/>
    </location>
</feature>
<dbReference type="AlphaFoldDB" id="A0A7K3LS68"/>
<dbReference type="Proteomes" id="UP000466307">
    <property type="component" value="Unassembled WGS sequence"/>
</dbReference>
<reference evidence="2 3" key="1">
    <citation type="submission" date="2020-01" db="EMBL/GenBank/DDBJ databases">
        <title>Investigation of new actinobacteria for the biodesulphurisation of diesel fuel.</title>
        <authorList>
            <person name="Athi Narayanan S.M."/>
        </authorList>
    </citation>
    <scope>NUCLEOTIDE SEQUENCE [LARGE SCALE GENOMIC DNA]</scope>
    <source>
        <strain evidence="2 3">213E</strain>
    </source>
</reference>
<feature type="region of interest" description="Disordered" evidence="1">
    <location>
        <begin position="131"/>
        <end position="172"/>
    </location>
</feature>
<evidence type="ECO:0000313" key="2">
    <source>
        <dbReference type="EMBL" id="NDK91080.1"/>
    </source>
</evidence>
<feature type="compositionally biased region" description="Polar residues" evidence="1">
    <location>
        <begin position="156"/>
        <end position="172"/>
    </location>
</feature>
<evidence type="ECO:0000313" key="3">
    <source>
        <dbReference type="Proteomes" id="UP000466307"/>
    </source>
</evidence>
<keyword evidence="3" id="KW-1185">Reference proteome</keyword>
<protein>
    <submittedName>
        <fullName evidence="2">Uncharacterized protein</fullName>
    </submittedName>
</protein>